<evidence type="ECO:0000256" key="1">
    <source>
        <dbReference type="ARBA" id="ARBA00022670"/>
    </source>
</evidence>
<accession>A0A4Y8WPZ7</accession>
<feature type="domain" description="Dipeptidylpeptidase IV N-terminal" evidence="5">
    <location>
        <begin position="98"/>
        <end position="434"/>
    </location>
</feature>
<keyword evidence="1" id="KW-0645">Protease</keyword>
<gene>
    <name evidence="6" type="ORF">E4P47_05150</name>
</gene>
<dbReference type="Pfam" id="PF00930">
    <property type="entry name" value="DPPIV_N"/>
    <property type="match status" value="1"/>
</dbReference>
<reference evidence="6 7" key="1">
    <citation type="submission" date="2019-03" db="EMBL/GenBank/DDBJ databases">
        <title>Porphyromonas levii Isolated from the Uterus of Dairy Cows.</title>
        <authorList>
            <person name="Francis A.M."/>
        </authorList>
    </citation>
    <scope>NUCLEOTIDE SEQUENCE [LARGE SCALE GENOMIC DNA]</scope>
    <source>
        <strain evidence="6 7">AF5678</strain>
    </source>
</reference>
<proteinExistence type="predicted"/>
<evidence type="ECO:0000259" key="5">
    <source>
        <dbReference type="Pfam" id="PF00930"/>
    </source>
</evidence>
<evidence type="ECO:0000256" key="3">
    <source>
        <dbReference type="ARBA" id="ARBA00023180"/>
    </source>
</evidence>
<comment type="caution">
    <text evidence="6">The sequence shown here is derived from an EMBL/GenBank/DDBJ whole genome shotgun (WGS) entry which is preliminary data.</text>
</comment>
<organism evidence="6 7">
    <name type="scientific">Porphyromonas levii</name>
    <dbReference type="NCBI Taxonomy" id="28114"/>
    <lineage>
        <taxon>Bacteria</taxon>
        <taxon>Pseudomonadati</taxon>
        <taxon>Bacteroidota</taxon>
        <taxon>Bacteroidia</taxon>
        <taxon>Bacteroidales</taxon>
        <taxon>Porphyromonadaceae</taxon>
        <taxon>Porphyromonas</taxon>
    </lineage>
</organism>
<dbReference type="Gene3D" id="2.140.10.30">
    <property type="entry name" value="Dipeptidylpeptidase IV, N-terminal domain"/>
    <property type="match status" value="1"/>
</dbReference>
<dbReference type="Gene3D" id="3.40.50.1820">
    <property type="entry name" value="alpha/beta hydrolase"/>
    <property type="match status" value="1"/>
</dbReference>
<dbReference type="InterPro" id="IPR029058">
    <property type="entry name" value="AB_hydrolase_fold"/>
</dbReference>
<dbReference type="InterPro" id="IPR001375">
    <property type="entry name" value="Peptidase_S9_cat"/>
</dbReference>
<dbReference type="GO" id="GO:0006508">
    <property type="term" value="P:proteolysis"/>
    <property type="evidence" value="ECO:0007669"/>
    <property type="project" value="UniProtKB-KW"/>
</dbReference>
<evidence type="ECO:0000313" key="6">
    <source>
        <dbReference type="EMBL" id="TFH95157.1"/>
    </source>
</evidence>
<dbReference type="FunFam" id="3.40.50.1820:FF:000003">
    <property type="entry name" value="Dipeptidyl peptidase 4"/>
    <property type="match status" value="1"/>
</dbReference>
<dbReference type="Pfam" id="PF00326">
    <property type="entry name" value="Peptidase_S9"/>
    <property type="match status" value="1"/>
</dbReference>
<dbReference type="Proteomes" id="UP000297225">
    <property type="component" value="Unassembled WGS sequence"/>
</dbReference>
<protein>
    <submittedName>
        <fullName evidence="6">S9 family peptidase</fullName>
    </submittedName>
</protein>
<dbReference type="EMBL" id="SPNC01000063">
    <property type="protein sequence ID" value="TFH95157.1"/>
    <property type="molecule type" value="Genomic_DNA"/>
</dbReference>
<dbReference type="GO" id="GO:0004252">
    <property type="term" value="F:serine-type endopeptidase activity"/>
    <property type="evidence" value="ECO:0007669"/>
    <property type="project" value="InterPro"/>
</dbReference>
<sequence>MKKISSLVVVLFALLPSVPSWAEGISLKDITYGVYAARSAGNSFRPMADGNSYTVVSDDGTRLVQYSYESGKEVAVLFDTKTARDCSFDTFEDYIISDTGHHIIILRDGKSIYRRSATYDAYHYDVRRNRVEPLTSPGARVRVPLLSPDGRNCAFVVDNNIYVKKFDFDTEVQVTTDGKQNEILNGVTDWVYEEELYLTSLMSWSADSKYLAFVRTDESQVRSYDMTVYGKGNYPDIYSFKYPKAGEKNSEVSVCLYHLDNRKTSVLDLGMKEEFYIPRMTFHKEHLYVFTLNRLQNHLRTYQINPDSQVARLWLEDQDDRYIDSNSWVLQLAFTNDGAYYVSETSGRPQLYRLDQAGVRQQQLTKGDYDIDTFYGVTPSGEVVYSMAYPTPMDRTIVAQDKKGRTRYLSPEKGWSTATFSSNLSYYLLKHSSATELPKYEIYRTRDAKALTLLEDNKALAQRLAQVKYNHREFIQVNTKSGQTLNAWMIKPEGFDAHKKYPVVMTQYSGPGSQTVKNSFSFGWEEYLAQEGFVVIAVDGRGTGGRGSEFKKCTYLQMGMLESQDQIEAAQALGQMSFVDKERIGIWGWSFGGYMTLMTLSRGNGTFAAGVAVAPPTDWRLYDSIYTERYMRTPQQNAKGYHDTSVMTHVAGLKGALLIVHGTADDNVHVQSVMQLVPALVEADKDYRMLFYTDKNHSIYGGNTRNHLYRQFTDHFKKHLMR</sequence>
<evidence type="ECO:0000313" key="7">
    <source>
        <dbReference type="Proteomes" id="UP000297225"/>
    </source>
</evidence>
<keyword evidence="2" id="KW-0378">Hydrolase</keyword>
<dbReference type="OrthoDB" id="9812921at2"/>
<dbReference type="InterPro" id="IPR050278">
    <property type="entry name" value="Serine_Prot_S9B/DPPIV"/>
</dbReference>
<dbReference type="RefSeq" id="WP_134849213.1">
    <property type="nucleotide sequence ID" value="NZ_CP197400.1"/>
</dbReference>
<dbReference type="SUPFAM" id="SSF53474">
    <property type="entry name" value="alpha/beta-Hydrolases"/>
    <property type="match status" value="1"/>
</dbReference>
<dbReference type="SUPFAM" id="SSF82171">
    <property type="entry name" value="DPP6 N-terminal domain-like"/>
    <property type="match status" value="1"/>
</dbReference>
<name>A0A4Y8WPZ7_9PORP</name>
<dbReference type="PANTHER" id="PTHR11731:SF193">
    <property type="entry name" value="DIPEPTIDYL PEPTIDASE 9"/>
    <property type="match status" value="1"/>
</dbReference>
<keyword evidence="3" id="KW-0325">Glycoprotein</keyword>
<dbReference type="PANTHER" id="PTHR11731">
    <property type="entry name" value="PROTEASE FAMILY S9B,C DIPEPTIDYL-PEPTIDASE IV-RELATED"/>
    <property type="match status" value="1"/>
</dbReference>
<dbReference type="STRING" id="1122973.GCA_000379925_00406"/>
<dbReference type="AlphaFoldDB" id="A0A4Y8WPZ7"/>
<keyword evidence="7" id="KW-1185">Reference proteome</keyword>
<feature type="domain" description="Peptidase S9 prolyl oligopeptidase catalytic" evidence="4">
    <location>
        <begin position="521"/>
        <end position="720"/>
    </location>
</feature>
<dbReference type="InterPro" id="IPR002469">
    <property type="entry name" value="Peptidase_S9B_N"/>
</dbReference>
<evidence type="ECO:0000256" key="2">
    <source>
        <dbReference type="ARBA" id="ARBA00022801"/>
    </source>
</evidence>
<dbReference type="InterPro" id="IPR002471">
    <property type="entry name" value="Pept_S9_AS"/>
</dbReference>
<dbReference type="PROSITE" id="PS00708">
    <property type="entry name" value="PRO_ENDOPEP_SER"/>
    <property type="match status" value="1"/>
</dbReference>
<dbReference type="GO" id="GO:0008239">
    <property type="term" value="F:dipeptidyl-peptidase activity"/>
    <property type="evidence" value="ECO:0007669"/>
    <property type="project" value="TreeGrafter"/>
</dbReference>
<evidence type="ECO:0000259" key="4">
    <source>
        <dbReference type="Pfam" id="PF00326"/>
    </source>
</evidence>